<dbReference type="SUPFAM" id="SSF144083">
    <property type="entry name" value="Magnesium transport protein CorA, transmembrane region"/>
    <property type="match status" value="1"/>
</dbReference>
<feature type="region of interest" description="Disordered" evidence="5">
    <location>
        <begin position="619"/>
        <end position="650"/>
    </location>
</feature>
<feature type="transmembrane region" description="Helical" evidence="6">
    <location>
        <begin position="758"/>
        <end position="779"/>
    </location>
</feature>
<keyword evidence="8" id="KW-1185">Reference proteome</keyword>
<proteinExistence type="predicted"/>
<evidence type="ECO:0000256" key="5">
    <source>
        <dbReference type="SAM" id="MobiDB-lite"/>
    </source>
</evidence>
<feature type="region of interest" description="Disordered" evidence="5">
    <location>
        <begin position="94"/>
        <end position="114"/>
    </location>
</feature>
<reference evidence="7 8" key="1">
    <citation type="journal article" date="2016" name="Genome Announc.">
        <title>Genome Sequence of Madurella mycetomatis mm55, Isolated from a Human Mycetoma Case in Sudan.</title>
        <authorList>
            <person name="Smit S."/>
            <person name="Derks M.F."/>
            <person name="Bervoets S."/>
            <person name="Fahal A."/>
            <person name="van Leeuwen W."/>
            <person name="van Belkum A."/>
            <person name="van de Sande W.W."/>
        </authorList>
    </citation>
    <scope>NUCLEOTIDE SEQUENCE [LARGE SCALE GENOMIC DNA]</scope>
    <source>
        <strain evidence="8">mm55</strain>
    </source>
</reference>
<evidence type="ECO:0000256" key="6">
    <source>
        <dbReference type="SAM" id="Phobius"/>
    </source>
</evidence>
<dbReference type="Proteomes" id="UP000078237">
    <property type="component" value="Unassembled WGS sequence"/>
</dbReference>
<gene>
    <name evidence="7" type="ORF">MMYC01_204079</name>
</gene>
<keyword evidence="4 6" id="KW-0472">Membrane</keyword>
<name>A0A175WC94_9PEZI</name>
<evidence type="ECO:0000256" key="2">
    <source>
        <dbReference type="ARBA" id="ARBA00022692"/>
    </source>
</evidence>
<dbReference type="GO" id="GO:0046873">
    <property type="term" value="F:metal ion transmembrane transporter activity"/>
    <property type="evidence" value="ECO:0007669"/>
    <property type="project" value="InterPro"/>
</dbReference>
<accession>A0A175WC94</accession>
<dbReference type="Gene3D" id="1.20.58.340">
    <property type="entry name" value="Magnesium transport protein CorA, transmembrane region"/>
    <property type="match status" value="1"/>
</dbReference>
<comment type="caution">
    <text evidence="7">The sequence shown here is derived from an EMBL/GenBank/DDBJ whole genome shotgun (WGS) entry which is preliminary data.</text>
</comment>
<feature type="transmembrane region" description="Helical" evidence="6">
    <location>
        <begin position="791"/>
        <end position="812"/>
    </location>
</feature>
<dbReference type="PANTHER" id="PTHR47685">
    <property type="entry name" value="MAGNESIUM TRANSPORT PROTEIN CORA"/>
    <property type="match status" value="1"/>
</dbReference>
<dbReference type="STRING" id="100816.A0A175WC94"/>
<dbReference type="InterPro" id="IPR002523">
    <property type="entry name" value="MgTranspt_CorA/ZnTranspt_ZntB"/>
</dbReference>
<keyword evidence="3 6" id="KW-1133">Transmembrane helix</keyword>
<feature type="compositionally biased region" description="Polar residues" evidence="5">
    <location>
        <begin position="619"/>
        <end position="637"/>
    </location>
</feature>
<evidence type="ECO:0000256" key="4">
    <source>
        <dbReference type="ARBA" id="ARBA00023136"/>
    </source>
</evidence>
<evidence type="ECO:0000256" key="1">
    <source>
        <dbReference type="ARBA" id="ARBA00004141"/>
    </source>
</evidence>
<dbReference type="GO" id="GO:0016020">
    <property type="term" value="C:membrane"/>
    <property type="evidence" value="ECO:0007669"/>
    <property type="project" value="UniProtKB-SubCell"/>
</dbReference>
<evidence type="ECO:0000313" key="8">
    <source>
        <dbReference type="Proteomes" id="UP000078237"/>
    </source>
</evidence>
<dbReference type="InterPro" id="IPR045863">
    <property type="entry name" value="CorA_TM1_TM2"/>
</dbReference>
<feature type="compositionally biased region" description="Polar residues" evidence="5">
    <location>
        <begin position="1"/>
        <end position="10"/>
    </location>
</feature>
<evidence type="ECO:0000256" key="3">
    <source>
        <dbReference type="ARBA" id="ARBA00022989"/>
    </source>
</evidence>
<organism evidence="7 8">
    <name type="scientific">Madurella mycetomatis</name>
    <dbReference type="NCBI Taxonomy" id="100816"/>
    <lineage>
        <taxon>Eukaryota</taxon>
        <taxon>Fungi</taxon>
        <taxon>Dikarya</taxon>
        <taxon>Ascomycota</taxon>
        <taxon>Pezizomycotina</taxon>
        <taxon>Sordariomycetes</taxon>
        <taxon>Sordariomycetidae</taxon>
        <taxon>Sordariales</taxon>
        <taxon>Sordariales incertae sedis</taxon>
        <taxon>Madurella</taxon>
    </lineage>
</organism>
<sequence length="948" mass="106864">MPQQLPSTCLSEKPHDGRVTDPVTHYNGCLPARKQRYFYESLSLEEQQRITRVNEKIFNLRQRLETTQHDSTAAARLRDFKQAMSQWAIATGRSYPSHVSHPGPGRSSETPEFGGAEDLVNGHIKAPVMVFKDGQPCNVPGLPKSFPDQKVTMADLLSEDKTRNPIMQPTDDNVIRYFHLPANNMIWVEEVIARYYHEKRPEPDELFRKSKSRRPETRTEMLLRPAYWQGQQNFDADSEVHARHMRPFCSSISVDSVSSEPNPRNSVLFLPYLHWETDRGRAKCADLAKEAGKQTLSSISEVIDQAKHQLAHSETQHTVDPAWMLHQPVYPMHGTIDKRKAVGQVLRTAAALLEAMDLHTEEQIMMKYLHAHPPLHPRRTLDQAYYGALRSTCTRDRDQVVYRGTTPPAHDCIGFGSCPQCNEDIRKTPRIIMVDQLWLWILDSKTVVTSFPRRWGRNKPDPSAIHKSLRMRLKYVQKGEISTAYDLALIVVDEASRVFFDRTKTNQAQPNLVELFNAAIRDLTYKQTAAFDQFLIYTHLASRDYKRQRYATSDNASNQLLNINPEGDLLKEVKDIMDELNIMLRIMEQQQAVMESFVNNCIRQALAPLAHPRRHVQPQASGSWNLAPNTSFETTSPYDEEAREMRRQSAKRTLNRADNLLVDLEERISELRALLQNAQSTSAALKDLLTLKQQQAGVIEAREAVKQAQLTLKQGQSIMIFTIVTIIFLPLSFCASLFGMNAIEFNDGLLPLSTEFKLMFPISAGIILISFLFAFSQSVLTNSAVTLARSVASFAWNTAVTWVLVKTGLYVVGREMLAKANKLRDQEGKITGAMKAEVLRKEKNLERMRAAAHVKELARSRSATRTEVINEEDNISGGALSGRGSMGTPLGPYSASLPSSSSPFLMGSNIGAGQGKWMAVGLTEVDVELGERVSRKPSSQIHLVPGKH</sequence>
<dbReference type="VEuPathDB" id="FungiDB:MMYC01_204079"/>
<feature type="region of interest" description="Disordered" evidence="5">
    <location>
        <begin position="1"/>
        <end position="20"/>
    </location>
</feature>
<dbReference type="Pfam" id="PF01544">
    <property type="entry name" value="CorA"/>
    <property type="match status" value="1"/>
</dbReference>
<dbReference type="OrthoDB" id="341259at2759"/>
<comment type="subcellular location">
    <subcellularLocation>
        <location evidence="1">Membrane</location>
        <topology evidence="1">Multi-pass membrane protein</topology>
    </subcellularLocation>
</comment>
<feature type="transmembrane region" description="Helical" evidence="6">
    <location>
        <begin position="718"/>
        <end position="738"/>
    </location>
</feature>
<evidence type="ECO:0000313" key="7">
    <source>
        <dbReference type="EMBL" id="KXX81111.1"/>
    </source>
</evidence>
<dbReference type="PANTHER" id="PTHR47685:SF1">
    <property type="entry name" value="MAGNESIUM TRANSPORT PROTEIN CORA"/>
    <property type="match status" value="1"/>
</dbReference>
<dbReference type="AlphaFoldDB" id="A0A175WC94"/>
<keyword evidence="2 6" id="KW-0812">Transmembrane</keyword>
<protein>
    <submittedName>
        <fullName evidence="7">Magnesium transport protein CorA</fullName>
    </submittedName>
</protein>
<dbReference type="EMBL" id="LCTW02000042">
    <property type="protein sequence ID" value="KXX81111.1"/>
    <property type="molecule type" value="Genomic_DNA"/>
</dbReference>
<dbReference type="InterPro" id="IPR050829">
    <property type="entry name" value="CorA_MIT"/>
</dbReference>